<proteinExistence type="predicted"/>
<sequence>MQVGKHYYFADGARAFTDRGGRLTTPSENTEVIRSLVAIAESRGWSEITVRGTERFRKDAWLAARLAGLKVRGFRPTEFEQAHLVRSLSREGGR</sequence>
<evidence type="ECO:0000313" key="2">
    <source>
        <dbReference type="EMBL" id="EQD63380.1"/>
    </source>
</evidence>
<name>T1CA87_9ZZZZ</name>
<reference evidence="2" key="1">
    <citation type="submission" date="2013-08" db="EMBL/GenBank/DDBJ databases">
        <authorList>
            <person name="Mendez C."/>
            <person name="Richter M."/>
            <person name="Ferrer M."/>
            <person name="Sanchez J."/>
        </authorList>
    </citation>
    <scope>NUCLEOTIDE SEQUENCE</scope>
</reference>
<gene>
    <name evidence="2" type="ORF">B2A_02375</name>
</gene>
<dbReference type="InterPro" id="IPR040677">
    <property type="entry name" value="LPD7"/>
</dbReference>
<feature type="domain" description="Large polyvalent protein-associated" evidence="1">
    <location>
        <begin position="4"/>
        <end position="82"/>
    </location>
</feature>
<organism evidence="2">
    <name type="scientific">mine drainage metagenome</name>
    <dbReference type="NCBI Taxonomy" id="410659"/>
    <lineage>
        <taxon>unclassified sequences</taxon>
        <taxon>metagenomes</taxon>
        <taxon>ecological metagenomes</taxon>
    </lineage>
</organism>
<comment type="caution">
    <text evidence="2">The sequence shown here is derived from an EMBL/GenBank/DDBJ whole genome shotgun (WGS) entry which is preliminary data.</text>
</comment>
<evidence type="ECO:0000259" key="1">
    <source>
        <dbReference type="Pfam" id="PF18821"/>
    </source>
</evidence>
<protein>
    <recommendedName>
        <fullName evidence="1">Large polyvalent protein-associated domain-containing protein</fullName>
    </recommendedName>
</protein>
<reference evidence="2" key="2">
    <citation type="journal article" date="2014" name="ISME J.">
        <title>Microbial stratification in low pH oxic and suboxic macroscopic growths along an acid mine drainage.</title>
        <authorList>
            <person name="Mendez-Garcia C."/>
            <person name="Mesa V."/>
            <person name="Sprenger R.R."/>
            <person name="Richter M."/>
            <person name="Diez M.S."/>
            <person name="Solano J."/>
            <person name="Bargiela R."/>
            <person name="Golyshina O.V."/>
            <person name="Manteca A."/>
            <person name="Ramos J.L."/>
            <person name="Gallego J.R."/>
            <person name="Llorente I."/>
            <person name="Martins Dos Santos V.A."/>
            <person name="Jensen O.N."/>
            <person name="Pelaez A.I."/>
            <person name="Sanchez J."/>
            <person name="Ferrer M."/>
        </authorList>
    </citation>
    <scope>NUCLEOTIDE SEQUENCE</scope>
</reference>
<dbReference type="AlphaFoldDB" id="T1CA87"/>
<dbReference type="EMBL" id="AUZZ01001627">
    <property type="protein sequence ID" value="EQD63380.1"/>
    <property type="molecule type" value="Genomic_DNA"/>
</dbReference>
<dbReference type="Pfam" id="PF18821">
    <property type="entry name" value="LPD7"/>
    <property type="match status" value="1"/>
</dbReference>
<accession>T1CA87</accession>